<dbReference type="GO" id="GO:0016410">
    <property type="term" value="F:N-acyltransferase activity"/>
    <property type="evidence" value="ECO:0007669"/>
    <property type="project" value="InterPro"/>
</dbReference>
<dbReference type="GO" id="GO:0103118">
    <property type="term" value="F:UDP-3-O-[(3R)-3-hydroxyacyl]-glucosamine N-acyltransferase activity"/>
    <property type="evidence" value="ECO:0007669"/>
    <property type="project" value="UniProtKB-EC"/>
</dbReference>
<reference evidence="9 10" key="1">
    <citation type="submission" date="2015-11" db="EMBL/GenBank/DDBJ databases">
        <title>Draft genome of Sulfurovum riftiae 1812E, a member of the Epsilonproteobacteria isolated from the tube of the deep-sea hydrothermal vent tubewom Riftia pachyptila.</title>
        <authorList>
            <person name="Vetriani C."/>
            <person name="Giovannelli D."/>
        </authorList>
    </citation>
    <scope>NUCLEOTIDE SEQUENCE [LARGE SCALE GENOMIC DNA]</scope>
    <source>
        <strain evidence="9 10">1812E</strain>
    </source>
</reference>
<dbReference type="UniPathway" id="UPA00973"/>
<keyword evidence="10" id="KW-1185">Reference proteome</keyword>
<dbReference type="InterPro" id="IPR018357">
    <property type="entry name" value="Hexapep_transf_CS"/>
</dbReference>
<dbReference type="RefSeq" id="WP_067328125.1">
    <property type="nucleotide sequence ID" value="NZ_LNKT01000001.1"/>
</dbReference>
<proteinExistence type="inferred from homology"/>
<dbReference type="EMBL" id="LNKT01000001">
    <property type="protein sequence ID" value="KYJ87349.1"/>
    <property type="molecule type" value="Genomic_DNA"/>
</dbReference>
<evidence type="ECO:0000256" key="2">
    <source>
        <dbReference type="ARBA" id="ARBA00022556"/>
    </source>
</evidence>
<keyword evidence="3 7" id="KW-0808">Transferase</keyword>
<dbReference type="SUPFAM" id="SSF51161">
    <property type="entry name" value="Trimeric LpxA-like enzymes"/>
    <property type="match status" value="1"/>
</dbReference>
<feature type="active site" description="Proton acceptor" evidence="7">
    <location>
        <position position="231"/>
    </location>
</feature>
<dbReference type="NCBIfam" id="NF002060">
    <property type="entry name" value="PRK00892.1"/>
    <property type="match status" value="1"/>
</dbReference>
<evidence type="ECO:0000256" key="4">
    <source>
        <dbReference type="ARBA" id="ARBA00022737"/>
    </source>
</evidence>
<keyword evidence="2 7" id="KW-0441">Lipid A biosynthesis</keyword>
<dbReference type="OrthoDB" id="9784739at2"/>
<comment type="subunit">
    <text evidence="7">Homotrimer.</text>
</comment>
<keyword evidence="5 7" id="KW-0443">Lipid metabolism</keyword>
<keyword evidence="4 7" id="KW-0677">Repeat</keyword>
<keyword evidence="1 7" id="KW-0444">Lipid biosynthesis</keyword>
<dbReference type="Proteomes" id="UP000075359">
    <property type="component" value="Unassembled WGS sequence"/>
</dbReference>
<dbReference type="CDD" id="cd03352">
    <property type="entry name" value="LbH_LpxD"/>
    <property type="match status" value="1"/>
</dbReference>
<dbReference type="AlphaFoldDB" id="A0A151CIN0"/>
<dbReference type="InterPro" id="IPR007691">
    <property type="entry name" value="LpxD"/>
</dbReference>
<name>A0A151CIN0_9BACT</name>
<evidence type="ECO:0000313" key="9">
    <source>
        <dbReference type="EMBL" id="KYJ87349.1"/>
    </source>
</evidence>
<evidence type="ECO:0000259" key="8">
    <source>
        <dbReference type="Pfam" id="PF04613"/>
    </source>
</evidence>
<comment type="pathway">
    <text evidence="7">Bacterial outer membrane biogenesis; LPS lipid A biosynthesis.</text>
</comment>
<comment type="catalytic activity">
    <reaction evidence="7">
        <text>a UDP-3-O-[(3R)-3-hydroxyacyl]-alpha-D-glucosamine + a (3R)-hydroxyacyl-[ACP] = a UDP-2-N,3-O-bis[(3R)-3-hydroxyacyl]-alpha-D-glucosamine + holo-[ACP] + H(+)</text>
        <dbReference type="Rhea" id="RHEA:53836"/>
        <dbReference type="Rhea" id="RHEA-COMP:9685"/>
        <dbReference type="Rhea" id="RHEA-COMP:9945"/>
        <dbReference type="ChEBI" id="CHEBI:15378"/>
        <dbReference type="ChEBI" id="CHEBI:64479"/>
        <dbReference type="ChEBI" id="CHEBI:78827"/>
        <dbReference type="ChEBI" id="CHEBI:137740"/>
        <dbReference type="ChEBI" id="CHEBI:137748"/>
        <dbReference type="EC" id="2.3.1.191"/>
    </reaction>
</comment>
<dbReference type="GO" id="GO:0016020">
    <property type="term" value="C:membrane"/>
    <property type="evidence" value="ECO:0007669"/>
    <property type="project" value="GOC"/>
</dbReference>
<comment type="function">
    <text evidence="7">Catalyzes the N-acylation of UDP-3-O-acylglucosamine using 3-hydroxyacyl-ACP as the acyl donor. Is involved in the biosynthesis of lipid A, a phosphorylated glycolipid that anchors the lipopolysaccharide to the outer membrane of the cell.</text>
</comment>
<dbReference type="NCBIfam" id="TIGR01853">
    <property type="entry name" value="lipid_A_lpxD"/>
    <property type="match status" value="1"/>
</dbReference>
<dbReference type="Pfam" id="PF04613">
    <property type="entry name" value="LpxD"/>
    <property type="match status" value="1"/>
</dbReference>
<dbReference type="InterPro" id="IPR001451">
    <property type="entry name" value="Hexapep"/>
</dbReference>
<sequence>MTYKLSHIAQIIGIEYQGKDVDIDGLHTLSEASPTQLSFFNDEKYLSQLADTKAAAVLIDAKYAEHLPSSTIALITDEPYLKLALASKLFAHRIETKGEDPKMGEECDIDALVRFGKNVTLGDNVTILAGCYLGDNVTVGSGTLLHPNVTLYHGTQLGERCIIHSGTVIGGDGYGFAHTRTGEHVKIYQNGNTVIEDDVEIGANCTVDRAVFGTTYVRRGTKIDNLIQIAHNCDVGEHCLFASQVGLSGSTTLGRNVVMGGQSATTGHLSIGDFSTLAGRCVATKSLEGGKTYGGFPAIEHRLWLRLQAKISGLIKRKK</sequence>
<dbReference type="PANTHER" id="PTHR43378:SF2">
    <property type="entry name" value="UDP-3-O-ACYLGLUCOSAMINE N-ACYLTRANSFERASE 1, MITOCHONDRIAL-RELATED"/>
    <property type="match status" value="1"/>
</dbReference>
<organism evidence="9 10">
    <name type="scientific">Sulfurovum riftiae</name>
    <dbReference type="NCBI Taxonomy" id="1630136"/>
    <lineage>
        <taxon>Bacteria</taxon>
        <taxon>Pseudomonadati</taxon>
        <taxon>Campylobacterota</taxon>
        <taxon>Epsilonproteobacteria</taxon>
        <taxon>Campylobacterales</taxon>
        <taxon>Sulfurovaceae</taxon>
        <taxon>Sulfurovum</taxon>
    </lineage>
</organism>
<comment type="similarity">
    <text evidence="7">Belongs to the transferase hexapeptide repeat family. LpxD subfamily.</text>
</comment>
<comment type="caution">
    <text evidence="9">The sequence shown here is derived from an EMBL/GenBank/DDBJ whole genome shotgun (WGS) entry which is preliminary data.</text>
</comment>
<feature type="domain" description="UDP-3-O-[3-hydroxymyristoyl] glucosamine N-acyltransferase non-repeat region" evidence="8">
    <location>
        <begin position="20"/>
        <end position="89"/>
    </location>
</feature>
<evidence type="ECO:0000256" key="1">
    <source>
        <dbReference type="ARBA" id="ARBA00022516"/>
    </source>
</evidence>
<dbReference type="PANTHER" id="PTHR43378">
    <property type="entry name" value="UDP-3-O-ACYLGLUCOSAMINE N-ACYLTRANSFERASE"/>
    <property type="match status" value="1"/>
</dbReference>
<dbReference type="STRING" id="1630136.AS592_09495"/>
<dbReference type="PROSITE" id="PS00101">
    <property type="entry name" value="HEXAPEP_TRANSFERASES"/>
    <property type="match status" value="1"/>
</dbReference>
<dbReference type="InterPro" id="IPR011004">
    <property type="entry name" value="Trimer_LpxA-like_sf"/>
</dbReference>
<gene>
    <name evidence="7" type="primary">lpxD</name>
    <name evidence="9" type="ORF">AS592_09495</name>
</gene>
<dbReference type="Gene3D" id="3.40.1390.10">
    <property type="entry name" value="MurE/MurF, N-terminal domain"/>
    <property type="match status" value="1"/>
</dbReference>
<evidence type="ECO:0000313" key="10">
    <source>
        <dbReference type="Proteomes" id="UP000075359"/>
    </source>
</evidence>
<keyword evidence="6 7" id="KW-0012">Acyltransferase</keyword>
<dbReference type="GO" id="GO:0009245">
    <property type="term" value="P:lipid A biosynthetic process"/>
    <property type="evidence" value="ECO:0007669"/>
    <property type="project" value="UniProtKB-UniRule"/>
</dbReference>
<dbReference type="Pfam" id="PF00132">
    <property type="entry name" value="Hexapep"/>
    <property type="match status" value="1"/>
</dbReference>
<dbReference type="InterPro" id="IPR020573">
    <property type="entry name" value="UDP_GlcNAc_AcTrfase_non-rep"/>
</dbReference>
<evidence type="ECO:0000256" key="7">
    <source>
        <dbReference type="HAMAP-Rule" id="MF_00523"/>
    </source>
</evidence>
<dbReference type="EC" id="2.3.1.191" evidence="7"/>
<evidence type="ECO:0000256" key="3">
    <source>
        <dbReference type="ARBA" id="ARBA00022679"/>
    </source>
</evidence>
<dbReference type="HAMAP" id="MF_00523">
    <property type="entry name" value="LpxD"/>
    <property type="match status" value="1"/>
</dbReference>
<dbReference type="Pfam" id="PF14602">
    <property type="entry name" value="Hexapep_2"/>
    <property type="match status" value="1"/>
</dbReference>
<evidence type="ECO:0000256" key="6">
    <source>
        <dbReference type="ARBA" id="ARBA00023315"/>
    </source>
</evidence>
<dbReference type="Gene3D" id="2.160.10.10">
    <property type="entry name" value="Hexapeptide repeat proteins"/>
    <property type="match status" value="1"/>
</dbReference>
<accession>A0A151CIN0</accession>
<evidence type="ECO:0000256" key="5">
    <source>
        <dbReference type="ARBA" id="ARBA00023098"/>
    </source>
</evidence>
<protein>
    <recommendedName>
        <fullName evidence="7">UDP-3-O-acylglucosamine N-acyltransferase</fullName>
        <ecNumber evidence="7">2.3.1.191</ecNumber>
    </recommendedName>
</protein>